<name>K2PTN3_9HYPH</name>
<proteinExistence type="predicted"/>
<evidence type="ECO:0000256" key="1">
    <source>
        <dbReference type="SAM" id="MobiDB-lite"/>
    </source>
</evidence>
<dbReference type="AlphaFoldDB" id="K2PTN3"/>
<dbReference type="OrthoDB" id="7870844at2"/>
<reference evidence="3 4" key="1">
    <citation type="journal article" date="2012" name="J. Bacteriol.">
        <title>Genome Sequence of Nitratireductor indicus Type Strain C115.</title>
        <authorList>
            <person name="Lai Q."/>
            <person name="Li G."/>
            <person name="Yu Z."/>
            <person name="Shao Z."/>
        </authorList>
    </citation>
    <scope>NUCLEOTIDE SEQUENCE [LARGE SCALE GENOMIC DNA]</scope>
    <source>
        <strain evidence="3 4">C115</strain>
    </source>
</reference>
<dbReference type="eggNOG" id="ENOG5034256">
    <property type="taxonomic scope" value="Bacteria"/>
</dbReference>
<protein>
    <submittedName>
        <fullName evidence="3">Uncharacterized protein</fullName>
    </submittedName>
</protein>
<evidence type="ECO:0000256" key="2">
    <source>
        <dbReference type="SAM" id="Phobius"/>
    </source>
</evidence>
<comment type="caution">
    <text evidence="3">The sequence shown here is derived from an EMBL/GenBank/DDBJ whole genome shotgun (WGS) entry which is preliminary data.</text>
</comment>
<feature type="compositionally biased region" description="Polar residues" evidence="1">
    <location>
        <begin position="197"/>
        <end position="209"/>
    </location>
</feature>
<organism evidence="3 4">
    <name type="scientific">Nitratireductor indicus C115</name>
    <dbReference type="NCBI Taxonomy" id="1231190"/>
    <lineage>
        <taxon>Bacteria</taxon>
        <taxon>Pseudomonadati</taxon>
        <taxon>Pseudomonadota</taxon>
        <taxon>Alphaproteobacteria</taxon>
        <taxon>Hyphomicrobiales</taxon>
        <taxon>Phyllobacteriaceae</taxon>
        <taxon>Nitratireductor</taxon>
    </lineage>
</organism>
<dbReference type="RefSeq" id="WP_009755694.1">
    <property type="nucleotide sequence ID" value="NZ_AMSI01000001.1"/>
</dbReference>
<keyword evidence="2" id="KW-1133">Transmembrane helix</keyword>
<feature type="compositionally biased region" description="Basic and acidic residues" evidence="1">
    <location>
        <begin position="114"/>
        <end position="130"/>
    </location>
</feature>
<dbReference type="EMBL" id="AMSI01000001">
    <property type="protein sequence ID" value="EKF44447.1"/>
    <property type="molecule type" value="Genomic_DNA"/>
</dbReference>
<evidence type="ECO:0000313" key="4">
    <source>
        <dbReference type="Proteomes" id="UP000007374"/>
    </source>
</evidence>
<keyword evidence="2" id="KW-0472">Membrane</keyword>
<feature type="region of interest" description="Disordered" evidence="1">
    <location>
        <begin position="183"/>
        <end position="209"/>
    </location>
</feature>
<sequence>MDAIENAIRKAFEKGDARDRTFREKVYRSAFTALERSLESNAEIPEDAKRTRRIALKAKITEIETEFMPARAPAAQAPQRAATPTRQAPEQAGRATPQAAARQASPSSDFTPSVERDERRAAARTPEQKTSKRRREKAPRQRRRHPFAMLYLIATLAAFIGVGIWWSLSSGIFLSDAERDTSVRNPPMQLQEEDYSTGETDGQTGSGSRATGQWLAIFTPTDPTTVAAPGNASAEVVQDDGRPALRIASDRDSGIVFDVGQGVLEALAGKNAIFSLDVASQDGQETQISISCHFGSLGSCGRKRYVVGPSRTEFLFEVEMPSGNPGSGGTIAIVPDVEGKRRALDVYGIRTATAE</sequence>
<dbReference type="PATRIC" id="fig|1231190.3.peg.394"/>
<gene>
    <name evidence="3" type="ORF">NA8A_01855</name>
</gene>
<feature type="compositionally biased region" description="Basic residues" evidence="1">
    <location>
        <begin position="131"/>
        <end position="142"/>
    </location>
</feature>
<keyword evidence="4" id="KW-1185">Reference proteome</keyword>
<dbReference type="Proteomes" id="UP000007374">
    <property type="component" value="Unassembled WGS sequence"/>
</dbReference>
<accession>K2PTN3</accession>
<keyword evidence="2" id="KW-0812">Transmembrane</keyword>
<feature type="region of interest" description="Disordered" evidence="1">
    <location>
        <begin position="67"/>
        <end position="142"/>
    </location>
</feature>
<feature type="compositionally biased region" description="Low complexity" evidence="1">
    <location>
        <begin position="69"/>
        <end position="108"/>
    </location>
</feature>
<evidence type="ECO:0000313" key="3">
    <source>
        <dbReference type="EMBL" id="EKF44447.1"/>
    </source>
</evidence>
<feature type="transmembrane region" description="Helical" evidence="2">
    <location>
        <begin position="147"/>
        <end position="168"/>
    </location>
</feature>